<dbReference type="EMBL" id="MDDG01000003">
    <property type="protein sequence ID" value="OQE42949.1"/>
    <property type="molecule type" value="Genomic_DNA"/>
</dbReference>
<dbReference type="STRING" id="36646.A0A1V6UXH0"/>
<evidence type="ECO:0000313" key="2">
    <source>
        <dbReference type="EMBL" id="OQE42949.1"/>
    </source>
</evidence>
<comment type="caution">
    <text evidence="2">The sequence shown here is derived from an EMBL/GenBank/DDBJ whole genome shotgun (WGS) entry which is preliminary data.</text>
</comment>
<name>A0A1V6UXH0_9EURO</name>
<organism evidence="2 3">
    <name type="scientific">Penicillium coprophilum</name>
    <dbReference type="NCBI Taxonomy" id="36646"/>
    <lineage>
        <taxon>Eukaryota</taxon>
        <taxon>Fungi</taxon>
        <taxon>Dikarya</taxon>
        <taxon>Ascomycota</taxon>
        <taxon>Pezizomycotina</taxon>
        <taxon>Eurotiomycetes</taxon>
        <taxon>Eurotiomycetidae</taxon>
        <taxon>Eurotiales</taxon>
        <taxon>Aspergillaceae</taxon>
        <taxon>Penicillium</taxon>
    </lineage>
</organism>
<evidence type="ECO:0000256" key="1">
    <source>
        <dbReference type="SAM" id="MobiDB-lite"/>
    </source>
</evidence>
<feature type="compositionally biased region" description="Basic and acidic residues" evidence="1">
    <location>
        <begin position="1"/>
        <end position="19"/>
    </location>
</feature>
<accession>A0A1V6UXH0</accession>
<protein>
    <submittedName>
        <fullName evidence="2">Uncharacterized protein</fullName>
    </submittedName>
</protein>
<dbReference type="AlphaFoldDB" id="A0A1V6UXH0"/>
<sequence>MGQSMKDRNITSDHLDLHGSDGSSSSSKRTRLSSDVFVDIEQQKRKLGVPPSWREVYRYRIKGAKYQAWIDDPNAPGCNVRPATLTLEEMIDNAQPYPWVIEESNYQFEHLALRGGGVSSIHIARGGKNYHYTYLRRDPGPNSYQVNEYEHHVGRGILVAERIFRSDGPYWCEAARAQYSVDYNIKTLRHVAFVDITDEQTGPYIRYELYPRLGIEWLAAGRQDYYEFEHGSVEYQELLGTRLGVSMACLVLSSFPRGTMKITKIVTWSTATHPQIRFVIQPVIREPVAVATAA</sequence>
<evidence type="ECO:0000313" key="3">
    <source>
        <dbReference type="Proteomes" id="UP000191500"/>
    </source>
</evidence>
<gene>
    <name evidence="2" type="ORF">PENCOP_c003G04477</name>
</gene>
<keyword evidence="3" id="KW-1185">Reference proteome</keyword>
<dbReference type="Proteomes" id="UP000191500">
    <property type="component" value="Unassembled WGS sequence"/>
</dbReference>
<proteinExistence type="predicted"/>
<reference evidence="3" key="1">
    <citation type="journal article" date="2017" name="Nat. Microbiol.">
        <title>Global analysis of biosynthetic gene clusters reveals vast potential of secondary metabolite production in Penicillium species.</title>
        <authorList>
            <person name="Nielsen J.C."/>
            <person name="Grijseels S."/>
            <person name="Prigent S."/>
            <person name="Ji B."/>
            <person name="Dainat J."/>
            <person name="Nielsen K.F."/>
            <person name="Frisvad J.C."/>
            <person name="Workman M."/>
            <person name="Nielsen J."/>
        </authorList>
    </citation>
    <scope>NUCLEOTIDE SEQUENCE [LARGE SCALE GENOMIC DNA]</scope>
    <source>
        <strain evidence="3">IBT 31321</strain>
    </source>
</reference>
<feature type="region of interest" description="Disordered" evidence="1">
    <location>
        <begin position="1"/>
        <end position="31"/>
    </location>
</feature>